<evidence type="ECO:0000313" key="1">
    <source>
        <dbReference type="EMBL" id="MBS9525917.1"/>
    </source>
</evidence>
<reference evidence="1 2" key="1">
    <citation type="submission" date="2021-05" db="EMBL/GenBank/DDBJ databases">
        <authorList>
            <person name="Zhang Z.D."/>
            <person name="Osman G."/>
        </authorList>
    </citation>
    <scope>NUCLEOTIDE SEQUENCE [LARGE SCALE GENOMIC DNA]</scope>
    <source>
        <strain evidence="1 2">KCTC 32217</strain>
    </source>
</reference>
<proteinExistence type="predicted"/>
<organism evidence="1 2">
    <name type="scientific">Litoribacter ruber</name>
    <dbReference type="NCBI Taxonomy" id="702568"/>
    <lineage>
        <taxon>Bacteria</taxon>
        <taxon>Pseudomonadati</taxon>
        <taxon>Bacteroidota</taxon>
        <taxon>Cytophagia</taxon>
        <taxon>Cytophagales</taxon>
        <taxon>Cyclobacteriaceae</taxon>
        <taxon>Litoribacter</taxon>
    </lineage>
</organism>
<gene>
    <name evidence="1" type="ORF">KI659_17990</name>
</gene>
<dbReference type="AlphaFoldDB" id="A0AAP2CKP2"/>
<name>A0AAP2CKP2_9BACT</name>
<dbReference type="RefSeq" id="WP_213946777.1">
    <property type="nucleotide sequence ID" value="NZ_JAHCMY010000024.1"/>
</dbReference>
<accession>A0AAP2CKP2</accession>
<dbReference type="Proteomes" id="UP001319104">
    <property type="component" value="Unassembled WGS sequence"/>
</dbReference>
<dbReference type="EMBL" id="JAHCMY010000024">
    <property type="protein sequence ID" value="MBS9525917.1"/>
    <property type="molecule type" value="Genomic_DNA"/>
</dbReference>
<sequence length="63" mass="7129">MKIRIIKPFSTSGYFTGSVVEIEADRLEEVKANNIIEIIEEIATIPLDAETAIPKKRGRKKKE</sequence>
<comment type="caution">
    <text evidence="1">The sequence shown here is derived from an EMBL/GenBank/DDBJ whole genome shotgun (WGS) entry which is preliminary data.</text>
</comment>
<evidence type="ECO:0000313" key="2">
    <source>
        <dbReference type="Proteomes" id="UP001319104"/>
    </source>
</evidence>
<keyword evidence="2" id="KW-1185">Reference proteome</keyword>
<protein>
    <submittedName>
        <fullName evidence="1">Uncharacterized protein</fullName>
    </submittedName>
</protein>